<dbReference type="Pfam" id="PF13259">
    <property type="entry name" value="clamp_Gag1-like"/>
    <property type="match status" value="1"/>
</dbReference>
<dbReference type="AlphaFoldDB" id="A0A2P2LX36"/>
<dbReference type="PANTHER" id="PTHR33373:SF1">
    <property type="entry name" value="DUF4050 DOMAIN-CONTAINING PROTEIN"/>
    <property type="match status" value="1"/>
</dbReference>
<name>A0A2P2LX36_RHIMU</name>
<feature type="domain" description="Gag1-like clamp" evidence="1">
    <location>
        <begin position="49"/>
        <end position="174"/>
    </location>
</feature>
<dbReference type="PANTHER" id="PTHR33373">
    <property type="entry name" value="OS07G0479600 PROTEIN"/>
    <property type="match status" value="1"/>
</dbReference>
<protein>
    <submittedName>
        <fullName evidence="2">Uncharacterized protein MANES_04G113700</fullName>
    </submittedName>
</protein>
<evidence type="ECO:0000313" key="2">
    <source>
        <dbReference type="EMBL" id="MBX22525.1"/>
    </source>
</evidence>
<dbReference type="EMBL" id="GGEC01042041">
    <property type="protein sequence ID" value="MBX22525.1"/>
    <property type="molecule type" value="Transcribed_RNA"/>
</dbReference>
<organism evidence="2">
    <name type="scientific">Rhizophora mucronata</name>
    <name type="common">Asiatic mangrove</name>
    <dbReference type="NCBI Taxonomy" id="61149"/>
    <lineage>
        <taxon>Eukaryota</taxon>
        <taxon>Viridiplantae</taxon>
        <taxon>Streptophyta</taxon>
        <taxon>Embryophyta</taxon>
        <taxon>Tracheophyta</taxon>
        <taxon>Spermatophyta</taxon>
        <taxon>Magnoliopsida</taxon>
        <taxon>eudicotyledons</taxon>
        <taxon>Gunneridae</taxon>
        <taxon>Pentapetalae</taxon>
        <taxon>rosids</taxon>
        <taxon>fabids</taxon>
        <taxon>Malpighiales</taxon>
        <taxon>Rhizophoraceae</taxon>
        <taxon>Rhizophora</taxon>
    </lineage>
</organism>
<dbReference type="InterPro" id="IPR025124">
    <property type="entry name" value="Gag1-like_clamp"/>
</dbReference>
<proteinExistence type="predicted"/>
<accession>A0A2P2LX36</accession>
<reference evidence="2" key="1">
    <citation type="submission" date="2018-02" db="EMBL/GenBank/DDBJ databases">
        <title>Rhizophora mucronata_Transcriptome.</title>
        <authorList>
            <person name="Meera S.P."/>
            <person name="Sreeshan A."/>
            <person name="Augustine A."/>
        </authorList>
    </citation>
    <scope>NUCLEOTIDE SEQUENCE</scope>
    <source>
        <tissue evidence="2">Leaf</tissue>
    </source>
</reference>
<sequence length="174" mass="19519">MHGNSACLGCYMKPTLITSVERSKGLKTQGQIVKKPSIPEDLWTSSTGNMDNSAAQSQRSISSISTINQTLDPHGGPGSANNTSEFVNHGFLLWNQTRQCWVENKMSGNRPQQPREPKLNTHCHCLVENFWLCCSWNATYDNLLGSNKPFPQPIPLSEMVDFLVDIWEQEGMYD</sequence>
<evidence type="ECO:0000259" key="1">
    <source>
        <dbReference type="Pfam" id="PF13259"/>
    </source>
</evidence>